<evidence type="ECO:0000313" key="6">
    <source>
        <dbReference type="Proteomes" id="UP000603453"/>
    </source>
</evidence>
<keyword evidence="4" id="KW-0688">Ribosomal frameshifting</keyword>
<gene>
    <name evidence="5" type="ORF">INT47_002128</name>
</gene>
<name>A0A8H7V5K5_9FUNG</name>
<dbReference type="AlphaFoldDB" id="A0A8H7V5K5"/>
<evidence type="ECO:0000256" key="3">
    <source>
        <dbReference type="ARBA" id="ARBA00011486"/>
    </source>
</evidence>
<sequence length="182" mass="20080">MIIANPAKKEISIPLQPMTSAVSSNLYPVEETAAVDLVTVNSRNKGTNDFIVQVFGQTSLFDVQVKEILSISTSHSVDKSLRNLSCEAFIHNDTVFISSPFVGANAVLLNWADGEFQSCITHLIELAEEKTGCSALIISIDRRNYKDSISTILRAFMYLGFEMVDPSIYGQEPGYVFVGYEL</sequence>
<evidence type="ECO:0000256" key="2">
    <source>
        <dbReference type="ARBA" id="ARBA00008796"/>
    </source>
</evidence>
<evidence type="ECO:0000313" key="5">
    <source>
        <dbReference type="EMBL" id="KAG2202209.1"/>
    </source>
</evidence>
<dbReference type="SUPFAM" id="SSF55729">
    <property type="entry name" value="Acyl-CoA N-acyltransferases (Nat)"/>
    <property type="match status" value="1"/>
</dbReference>
<keyword evidence="6" id="KW-1185">Reference proteome</keyword>
<dbReference type="InterPro" id="IPR002993">
    <property type="entry name" value="ODC_AZ"/>
</dbReference>
<dbReference type="GO" id="GO:0008073">
    <property type="term" value="F:ornithine decarboxylase inhibitor activity"/>
    <property type="evidence" value="ECO:0007669"/>
    <property type="project" value="InterPro"/>
</dbReference>
<dbReference type="Proteomes" id="UP000603453">
    <property type="component" value="Unassembled WGS sequence"/>
</dbReference>
<dbReference type="Pfam" id="PF02100">
    <property type="entry name" value="ODC_AZ"/>
    <property type="match status" value="1"/>
</dbReference>
<dbReference type="InterPro" id="IPR016181">
    <property type="entry name" value="Acyl_CoA_acyltransferase"/>
</dbReference>
<reference evidence="5" key="1">
    <citation type="submission" date="2020-12" db="EMBL/GenBank/DDBJ databases">
        <title>Metabolic potential, ecology and presence of endohyphal bacteria is reflected in genomic diversity of Mucoromycotina.</title>
        <authorList>
            <person name="Muszewska A."/>
            <person name="Okrasinska A."/>
            <person name="Steczkiewicz K."/>
            <person name="Drgas O."/>
            <person name="Orlowska M."/>
            <person name="Perlinska-Lenart U."/>
            <person name="Aleksandrzak-Piekarczyk T."/>
            <person name="Szatraj K."/>
            <person name="Zielenkiewicz U."/>
            <person name="Pilsyk S."/>
            <person name="Malc E."/>
            <person name="Mieczkowski P."/>
            <person name="Kruszewska J.S."/>
            <person name="Biernat P."/>
            <person name="Pawlowska J."/>
        </authorList>
    </citation>
    <scope>NUCLEOTIDE SEQUENCE</scope>
    <source>
        <strain evidence="5">WA0000017839</strain>
    </source>
</reference>
<evidence type="ECO:0000256" key="1">
    <source>
        <dbReference type="ARBA" id="ARBA00002307"/>
    </source>
</evidence>
<comment type="caution">
    <text evidence="5">The sequence shown here is derived from an EMBL/GenBank/DDBJ whole genome shotgun (WGS) entry which is preliminary data.</text>
</comment>
<comment type="similarity">
    <text evidence="2">Belongs to the ODC antizyme family.</text>
</comment>
<evidence type="ECO:0008006" key="7">
    <source>
        <dbReference type="Google" id="ProtNLM"/>
    </source>
</evidence>
<dbReference type="EMBL" id="JAEPRD010000063">
    <property type="protein sequence ID" value="KAG2202209.1"/>
    <property type="molecule type" value="Genomic_DNA"/>
</dbReference>
<proteinExistence type="inferred from homology"/>
<accession>A0A8H7V5K5</accession>
<organism evidence="5 6">
    <name type="scientific">Mucor saturninus</name>
    <dbReference type="NCBI Taxonomy" id="64648"/>
    <lineage>
        <taxon>Eukaryota</taxon>
        <taxon>Fungi</taxon>
        <taxon>Fungi incertae sedis</taxon>
        <taxon>Mucoromycota</taxon>
        <taxon>Mucoromycotina</taxon>
        <taxon>Mucoromycetes</taxon>
        <taxon>Mucorales</taxon>
        <taxon>Mucorineae</taxon>
        <taxon>Mucoraceae</taxon>
        <taxon>Mucor</taxon>
    </lineage>
</organism>
<dbReference type="GO" id="GO:0075523">
    <property type="term" value="P:viral translational frameshifting"/>
    <property type="evidence" value="ECO:0007669"/>
    <property type="project" value="UniProtKB-KW"/>
</dbReference>
<dbReference type="InterPro" id="IPR038581">
    <property type="entry name" value="ODC_AZ_sf"/>
</dbReference>
<evidence type="ECO:0000256" key="4">
    <source>
        <dbReference type="ARBA" id="ARBA00022758"/>
    </source>
</evidence>
<comment type="subunit">
    <text evidence="3">Interacts with ODC and thereby sterically blocks ODC homodimerization.</text>
</comment>
<dbReference type="OrthoDB" id="5959761at2759"/>
<dbReference type="Gene3D" id="3.40.630.60">
    <property type="match status" value="1"/>
</dbReference>
<protein>
    <recommendedName>
        <fullName evidence="7">Ornithine decarboxylase antizyme</fullName>
    </recommendedName>
</protein>
<comment type="function">
    <text evidence="1">Ornithine decarboxylase (ODC) antizyme protein that negatively regulates ODC activity and intracellular polyamine biosynthesis in response to increased intracellular polyamine levels. Binds to ODC monomers, inhibiting the assembly of the functional ODC homodimer, and targets the monomers for ubiquitin-independent proteolytic destruction by the 26S proteasome.</text>
</comment>